<reference evidence="1" key="1">
    <citation type="submission" date="2022-06" db="EMBL/GenBank/DDBJ databases">
        <title>Fusarium solani species complex genomes reveal bases of compartmentalisation and animal pathogenesis.</title>
        <authorList>
            <person name="Tsai I.J."/>
        </authorList>
    </citation>
    <scope>NUCLEOTIDE SEQUENCE</scope>
    <source>
        <strain evidence="1">Fu6.1</strain>
    </source>
</reference>
<evidence type="ECO:0000313" key="1">
    <source>
        <dbReference type="EMBL" id="KAI8684128.1"/>
    </source>
</evidence>
<sequence>MPVTRSITRARPMPLRCAVACCRSGIHPTSPSSPDAVWITNAVLNRAIERFHHAHPIPCRRLSSCPGPIESRRRLGKRHMTAILPESRASPLPWTIDLPYNLGEWTWEAPNAPADRHKKKLSRFERLIRWLEGPTQEDASIPAPTPTNPAETIPAETVPAEAISEAQEVLAEFRDALASLQGRQSRASLSKACGPYTSRILELIRLRAISLDDMTSALDPFDSRIREKVPAQILDCIHAWYLQEVVHAIHASRTVPSNDAFGKEFWDQFFDQVIALTPQRPTFRLFQTLVIKGVQKIDFKTVPEYYRRLFRAHILHQASLPQQNAARAAEQHATLFEQVKFFRKGGLVEFCNKLIESCMEIPGDDEFRKRTAYHLLQTLAYIIPLSKSTFGRFASRINGTAPWRKEEAFILVRARLLSKARNRINVAAYYHRSLNMRDGHHWTWLIKAALGDSSERQLQNLRTLTHSCNIVGNLDALLMAAARMRDGGSLLRDILVASRDPYVAVAAWATYNEGRETKAKWGWHIWLPYIRALIEDPEIDIALIWDAVDLLPFKSMQILPPKYHWEGIGDRMTLLERMADWFMLRTDVTPRQQLRFVEKCIAHGQVAGGPMSKRLMANLAKLVIRDLEEGSLGRTARLQYLIKMVELHLGPEEAAKVRHQLEGWRWIVVNQDFGNKPKTKFDLEEELDELGVEMDQYQTRQGLLEEELMSDSEYDLEEYGS</sequence>
<proteinExistence type="predicted"/>
<evidence type="ECO:0000313" key="2">
    <source>
        <dbReference type="Proteomes" id="UP001065298"/>
    </source>
</evidence>
<protein>
    <submittedName>
        <fullName evidence="1">Uncharacterized protein</fullName>
    </submittedName>
</protein>
<dbReference type="EMBL" id="CM046503">
    <property type="protein sequence ID" value="KAI8684128.1"/>
    <property type="molecule type" value="Genomic_DNA"/>
</dbReference>
<gene>
    <name evidence="1" type="ORF">NCS57_00078300</name>
</gene>
<keyword evidence="2" id="KW-1185">Reference proteome</keyword>
<accession>A0ACC0RFK7</accession>
<organism evidence="1 2">
    <name type="scientific">Fusarium keratoplasticum</name>
    <dbReference type="NCBI Taxonomy" id="1328300"/>
    <lineage>
        <taxon>Eukaryota</taxon>
        <taxon>Fungi</taxon>
        <taxon>Dikarya</taxon>
        <taxon>Ascomycota</taxon>
        <taxon>Pezizomycotina</taxon>
        <taxon>Sordariomycetes</taxon>
        <taxon>Hypocreomycetidae</taxon>
        <taxon>Hypocreales</taxon>
        <taxon>Nectriaceae</taxon>
        <taxon>Fusarium</taxon>
        <taxon>Fusarium solani species complex</taxon>
    </lineage>
</organism>
<dbReference type="Proteomes" id="UP001065298">
    <property type="component" value="Chromosome 1"/>
</dbReference>
<name>A0ACC0RFK7_9HYPO</name>
<comment type="caution">
    <text evidence="1">The sequence shown here is derived from an EMBL/GenBank/DDBJ whole genome shotgun (WGS) entry which is preliminary data.</text>
</comment>